<gene>
    <name evidence="1" type="ordered locus">Trebr_2401</name>
</gene>
<name>F4LMR8_TREBD</name>
<dbReference type="AlphaFoldDB" id="F4LMR8"/>
<dbReference type="Proteomes" id="UP000006546">
    <property type="component" value="Chromosome"/>
</dbReference>
<reference evidence="2" key="1">
    <citation type="submission" date="2011-04" db="EMBL/GenBank/DDBJ databases">
        <title>The complete genome of Treponema brennaborense DSM 12168.</title>
        <authorList>
            <person name="Lucas S."/>
            <person name="Han J."/>
            <person name="Lapidus A."/>
            <person name="Bruce D."/>
            <person name="Goodwin L."/>
            <person name="Pitluck S."/>
            <person name="Peters L."/>
            <person name="Kyrpides N."/>
            <person name="Mavromatis K."/>
            <person name="Ivanova N."/>
            <person name="Mikhailova N."/>
            <person name="Pagani I."/>
            <person name="Teshima H."/>
            <person name="Detter J.C."/>
            <person name="Tapia R."/>
            <person name="Han C."/>
            <person name="Land M."/>
            <person name="Hauser L."/>
            <person name="Markowitz V."/>
            <person name="Cheng J.-F."/>
            <person name="Hugenholtz P."/>
            <person name="Woyke T."/>
            <person name="Wu D."/>
            <person name="Gronow S."/>
            <person name="Wellnitz S."/>
            <person name="Brambilla E."/>
            <person name="Klenk H.-P."/>
            <person name="Eisen J.A."/>
        </authorList>
    </citation>
    <scope>NUCLEOTIDE SEQUENCE [LARGE SCALE GENOMIC DNA]</scope>
    <source>
        <strain evidence="2">DSM 12168 / CIP 105900 / DD5/3</strain>
    </source>
</reference>
<dbReference type="STRING" id="906968.Trebr_2401"/>
<evidence type="ECO:0000313" key="1">
    <source>
        <dbReference type="EMBL" id="AEE17808.1"/>
    </source>
</evidence>
<dbReference type="KEGG" id="tbe:Trebr_2401"/>
<sequence>MTFGALRGVCALVPAEGGARNSVRARGKAFPRKMHPLRFAFPETARLASGAVFQ</sequence>
<organism evidence="1 2">
    <name type="scientific">Treponema brennaborense (strain DSM 12168 / CIP 105900 / DD5/3)</name>
    <dbReference type="NCBI Taxonomy" id="906968"/>
    <lineage>
        <taxon>Bacteria</taxon>
        <taxon>Pseudomonadati</taxon>
        <taxon>Spirochaetota</taxon>
        <taxon>Spirochaetia</taxon>
        <taxon>Spirochaetales</taxon>
        <taxon>Treponemataceae</taxon>
        <taxon>Treponema</taxon>
    </lineage>
</organism>
<keyword evidence="2" id="KW-1185">Reference proteome</keyword>
<dbReference type="EMBL" id="CP002696">
    <property type="protein sequence ID" value="AEE17808.1"/>
    <property type="molecule type" value="Genomic_DNA"/>
</dbReference>
<proteinExistence type="predicted"/>
<accession>F4LMR8</accession>
<dbReference type="HOGENOM" id="CLU_3049064_0_0_12"/>
<protein>
    <submittedName>
        <fullName evidence="1">Uncharacterized protein</fullName>
    </submittedName>
</protein>
<evidence type="ECO:0000313" key="2">
    <source>
        <dbReference type="Proteomes" id="UP000006546"/>
    </source>
</evidence>